<sequence length="210" mass="23682">MSLFDNPDQLRQLQNLLCPTRRRGGVDCSSSSSEDEESLVVKKQTPGSIGPPAPSEAGKARKRGKVNLVATPLVEPEKAQPRTLEEWQEAQEREDADILESRKCPEYTMTYRQAVGTEDVFLQMGQRTAASASCEDLVLEIALPGEQMAVDKMSLTLHEQELDLGTTLYRLKLPLPHPVDVDRCQAKFDRELGKLRLTLRLRRELDYVNF</sequence>
<name>A0A484BQV7_DRONA</name>
<evidence type="ECO:0000313" key="5">
    <source>
        <dbReference type="Proteomes" id="UP000295192"/>
    </source>
</evidence>
<comment type="similarity">
    <text evidence="1">Belongs to the PIH1 family.</text>
</comment>
<dbReference type="Pfam" id="PF18201">
    <property type="entry name" value="PIH1_CS"/>
    <property type="match status" value="1"/>
</dbReference>
<reference evidence="4 5" key="1">
    <citation type="journal article" date="2019" name="J. Hered.">
        <title>An Improved Genome Assembly for Drosophila navojoa, the Basal Species in the mojavensis Cluster.</title>
        <authorList>
            <person name="Vanderlinde T."/>
            <person name="Dupim E.G."/>
            <person name="Nazario-Yepiz N.O."/>
            <person name="Carvalho A.B."/>
        </authorList>
    </citation>
    <scope>NUCLEOTIDE SEQUENCE [LARGE SCALE GENOMIC DNA]</scope>
    <source>
        <strain evidence="4">Navoj_Jal97</strain>
        <tissue evidence="4">Whole organism</tissue>
    </source>
</reference>
<keyword evidence="5" id="KW-1185">Reference proteome</keyword>
<dbReference type="PANTHER" id="PTHR21083">
    <property type="entry name" value="TWISTER"/>
    <property type="match status" value="1"/>
</dbReference>
<dbReference type="STRING" id="7232.A0A484BQV7"/>
<accession>A0A484BQV7</accession>
<dbReference type="GO" id="GO:0051087">
    <property type="term" value="F:protein-folding chaperone binding"/>
    <property type="evidence" value="ECO:0007669"/>
    <property type="project" value="InterPro"/>
</dbReference>
<evidence type="ECO:0000256" key="2">
    <source>
        <dbReference type="SAM" id="MobiDB-lite"/>
    </source>
</evidence>
<evidence type="ECO:0000259" key="3">
    <source>
        <dbReference type="Pfam" id="PF18201"/>
    </source>
</evidence>
<dbReference type="GO" id="GO:0045505">
    <property type="term" value="F:dynein intermediate chain binding"/>
    <property type="evidence" value="ECO:0007669"/>
    <property type="project" value="TreeGrafter"/>
</dbReference>
<dbReference type="GO" id="GO:0005737">
    <property type="term" value="C:cytoplasm"/>
    <property type="evidence" value="ECO:0007669"/>
    <property type="project" value="TreeGrafter"/>
</dbReference>
<dbReference type="Proteomes" id="UP000295192">
    <property type="component" value="Unassembled WGS sequence"/>
</dbReference>
<dbReference type="InterPro" id="IPR041442">
    <property type="entry name" value="PIH1D1/2/3_CS-like"/>
</dbReference>
<proteinExistence type="inferred from homology"/>
<dbReference type="AlphaFoldDB" id="A0A484BQV7"/>
<evidence type="ECO:0000256" key="1">
    <source>
        <dbReference type="ARBA" id="ARBA00008511"/>
    </source>
</evidence>
<comment type="caution">
    <text evidence="4">The sequence shown here is derived from an EMBL/GenBank/DDBJ whole genome shotgun (WGS) entry which is preliminary data.</text>
</comment>
<protein>
    <recommendedName>
        <fullName evidence="3">PIH1D1/2/3 CS-like domain-containing protein</fullName>
    </recommendedName>
</protein>
<dbReference type="CDD" id="cd00298">
    <property type="entry name" value="ACD_sHsps_p23-like"/>
    <property type="match status" value="1"/>
</dbReference>
<evidence type="ECO:0000313" key="4">
    <source>
        <dbReference type="EMBL" id="TDG51216.1"/>
    </source>
</evidence>
<dbReference type="InterPro" id="IPR026697">
    <property type="entry name" value="DNAAF6"/>
</dbReference>
<organism evidence="4 5">
    <name type="scientific">Drosophila navojoa</name>
    <name type="common">Fruit fly</name>
    <dbReference type="NCBI Taxonomy" id="7232"/>
    <lineage>
        <taxon>Eukaryota</taxon>
        <taxon>Metazoa</taxon>
        <taxon>Ecdysozoa</taxon>
        <taxon>Arthropoda</taxon>
        <taxon>Hexapoda</taxon>
        <taxon>Insecta</taxon>
        <taxon>Pterygota</taxon>
        <taxon>Neoptera</taxon>
        <taxon>Endopterygota</taxon>
        <taxon>Diptera</taxon>
        <taxon>Brachycera</taxon>
        <taxon>Muscomorpha</taxon>
        <taxon>Ephydroidea</taxon>
        <taxon>Drosophilidae</taxon>
        <taxon>Drosophila</taxon>
    </lineage>
</organism>
<feature type="region of interest" description="Disordered" evidence="2">
    <location>
        <begin position="21"/>
        <end position="65"/>
    </location>
</feature>
<dbReference type="PANTHER" id="PTHR21083:SF0">
    <property type="entry name" value="DYNEIN AXONEMAL ASSEMBLY FACTOR 6"/>
    <property type="match status" value="1"/>
</dbReference>
<dbReference type="GO" id="GO:0070286">
    <property type="term" value="P:axonemal dynein complex assembly"/>
    <property type="evidence" value="ECO:0007669"/>
    <property type="project" value="InterPro"/>
</dbReference>
<gene>
    <name evidence="4" type="ORF">AWZ03_002303</name>
</gene>
<feature type="domain" description="PIH1D1/2/3 CS-like" evidence="3">
    <location>
        <begin position="105"/>
        <end position="200"/>
    </location>
</feature>
<dbReference type="EMBL" id="LSRL02000010">
    <property type="protein sequence ID" value="TDG51216.1"/>
    <property type="molecule type" value="Genomic_DNA"/>
</dbReference>
<dbReference type="OrthoDB" id="25887at2759"/>
<dbReference type="OMA" id="ESMVVHK"/>